<dbReference type="Gene3D" id="2.180.10.10">
    <property type="entry name" value="RHS repeat-associated core"/>
    <property type="match status" value="1"/>
</dbReference>
<keyword evidence="1" id="KW-0378">Hydrolase</keyword>
<dbReference type="PANTHER" id="PTHR32305:SF15">
    <property type="entry name" value="PROTEIN RHSA-RELATED"/>
    <property type="match status" value="1"/>
</dbReference>
<dbReference type="EC" id="3.1.-.-" evidence="1"/>
<dbReference type="PRINTS" id="PR00394">
    <property type="entry name" value="RHSPROTEIN"/>
</dbReference>
<dbReference type="AlphaFoldDB" id="A0A5C6D9G5"/>
<keyword evidence="2" id="KW-1185">Reference proteome</keyword>
<dbReference type="Proteomes" id="UP000315471">
    <property type="component" value="Unassembled WGS sequence"/>
</dbReference>
<protein>
    <submittedName>
        <fullName evidence="1">tRNA3(Ser)-specific nuclease WapA</fullName>
        <ecNumber evidence="1">3.1.-.-</ecNumber>
    </submittedName>
</protein>
<evidence type="ECO:0000313" key="2">
    <source>
        <dbReference type="Proteomes" id="UP000315471"/>
    </source>
</evidence>
<sequence length="346" mass="38228">MRQRLCQLTIGYHRNQQYSVTALTDGGGLVKERYAYDAYGTPTISDASGTTLTTTSENNRSTYTGREWDEDLRLYHYRARMYDPVAGRFCSRDPIGILGGWNKYANKFGLSEVDPTGWVSLSLHATPKNLTCSGCGNFDYLMDFSLSNPVDAEPTGRWAPAGFIVQTICQTRYQKDCVAGCPACVASDEPGKMCTWCTTELVGFVMQGNRKVWLRGRDSSDGDVQGDSHQVINPVRGSEQGADAECHSRGWVAEAIDARVVPHSPSLEAMWFRNQTIKRDMGCGYTIEKKEGPAPDPDGDLASGIPGWNTPISQVNYAMFGWWNCCPKPKGKKSCGFGVLTTRRAF</sequence>
<proteinExistence type="predicted"/>
<accession>A0A5C6D9G5</accession>
<dbReference type="InterPro" id="IPR050708">
    <property type="entry name" value="T6SS_VgrG/RHS"/>
</dbReference>
<gene>
    <name evidence="1" type="primary">wapA_4</name>
    <name evidence="1" type="ORF">Q31b_58440</name>
</gene>
<dbReference type="EMBL" id="SJPY01000022">
    <property type="protein sequence ID" value="TWU32434.1"/>
    <property type="molecule type" value="Genomic_DNA"/>
</dbReference>
<dbReference type="NCBIfam" id="TIGR03696">
    <property type="entry name" value="Rhs_assc_core"/>
    <property type="match status" value="1"/>
</dbReference>
<comment type="caution">
    <text evidence="1">The sequence shown here is derived from an EMBL/GenBank/DDBJ whole genome shotgun (WGS) entry which is preliminary data.</text>
</comment>
<reference evidence="1 2" key="1">
    <citation type="submission" date="2019-02" db="EMBL/GenBank/DDBJ databases">
        <title>Deep-cultivation of Planctomycetes and their phenomic and genomic characterization uncovers novel biology.</title>
        <authorList>
            <person name="Wiegand S."/>
            <person name="Jogler M."/>
            <person name="Boedeker C."/>
            <person name="Pinto D."/>
            <person name="Vollmers J."/>
            <person name="Rivas-Marin E."/>
            <person name="Kohn T."/>
            <person name="Peeters S.H."/>
            <person name="Heuer A."/>
            <person name="Rast P."/>
            <person name="Oberbeckmann S."/>
            <person name="Bunk B."/>
            <person name="Jeske O."/>
            <person name="Meyerdierks A."/>
            <person name="Storesund J.E."/>
            <person name="Kallscheuer N."/>
            <person name="Luecker S."/>
            <person name="Lage O.M."/>
            <person name="Pohl T."/>
            <person name="Merkel B.J."/>
            <person name="Hornburger P."/>
            <person name="Mueller R.-W."/>
            <person name="Bruemmer F."/>
            <person name="Labrenz M."/>
            <person name="Spormann A.M."/>
            <person name="Op Den Camp H."/>
            <person name="Overmann J."/>
            <person name="Amann R."/>
            <person name="Jetten M.S.M."/>
            <person name="Mascher T."/>
            <person name="Medema M.H."/>
            <person name="Devos D.P."/>
            <person name="Kaster A.-K."/>
            <person name="Ovreas L."/>
            <person name="Rohde M."/>
            <person name="Galperin M.Y."/>
            <person name="Jogler C."/>
        </authorList>
    </citation>
    <scope>NUCLEOTIDE SEQUENCE [LARGE SCALE GENOMIC DNA]</scope>
    <source>
        <strain evidence="1 2">Q31b</strain>
    </source>
</reference>
<dbReference type="RefSeq" id="WP_197172528.1">
    <property type="nucleotide sequence ID" value="NZ_SJPY01000022.1"/>
</dbReference>
<name>A0A5C6D9G5_9BACT</name>
<dbReference type="GO" id="GO:0016787">
    <property type="term" value="F:hydrolase activity"/>
    <property type="evidence" value="ECO:0007669"/>
    <property type="project" value="UniProtKB-KW"/>
</dbReference>
<organism evidence="1 2">
    <name type="scientific">Novipirellula aureliae</name>
    <dbReference type="NCBI Taxonomy" id="2527966"/>
    <lineage>
        <taxon>Bacteria</taxon>
        <taxon>Pseudomonadati</taxon>
        <taxon>Planctomycetota</taxon>
        <taxon>Planctomycetia</taxon>
        <taxon>Pirellulales</taxon>
        <taxon>Pirellulaceae</taxon>
        <taxon>Novipirellula</taxon>
    </lineage>
</organism>
<dbReference type="InterPro" id="IPR022385">
    <property type="entry name" value="Rhs_assc_core"/>
</dbReference>
<evidence type="ECO:0000313" key="1">
    <source>
        <dbReference type="EMBL" id="TWU32434.1"/>
    </source>
</evidence>
<dbReference type="PANTHER" id="PTHR32305">
    <property type="match status" value="1"/>
</dbReference>